<name>A0A7V9WT52_STRPO</name>
<feature type="transmembrane region" description="Helical" evidence="6">
    <location>
        <begin position="160"/>
        <end position="178"/>
    </location>
</feature>
<dbReference type="PANTHER" id="PTHR30250">
    <property type="entry name" value="PST FAMILY PREDICTED COLANIC ACID TRANSPORTER"/>
    <property type="match status" value="1"/>
</dbReference>
<evidence type="ECO:0000256" key="4">
    <source>
        <dbReference type="ARBA" id="ARBA00022989"/>
    </source>
</evidence>
<keyword evidence="2" id="KW-1003">Cell membrane</keyword>
<organism evidence="7 8">
    <name type="scientific">Streptococcus porcinus</name>
    <dbReference type="NCBI Taxonomy" id="1340"/>
    <lineage>
        <taxon>Bacteria</taxon>
        <taxon>Bacillati</taxon>
        <taxon>Bacillota</taxon>
        <taxon>Bacilli</taxon>
        <taxon>Lactobacillales</taxon>
        <taxon>Streptococcaceae</taxon>
        <taxon>Streptococcus</taxon>
    </lineage>
</organism>
<feature type="transmembrane region" description="Helical" evidence="6">
    <location>
        <begin position="225"/>
        <end position="249"/>
    </location>
</feature>
<dbReference type="InterPro" id="IPR050833">
    <property type="entry name" value="Poly_Biosynth_Transport"/>
</dbReference>
<evidence type="ECO:0000256" key="5">
    <source>
        <dbReference type="ARBA" id="ARBA00023136"/>
    </source>
</evidence>
<keyword evidence="3 6" id="KW-0812">Transmembrane</keyword>
<reference evidence="7 8" key="1">
    <citation type="submission" date="2020-07" db="EMBL/GenBank/DDBJ databases">
        <title>Molecular and genomic characterization of Streptococcus porcinus isolated from diseased swine in Brazil.</title>
        <authorList>
            <person name="Moreno L.Z."/>
            <person name="Matajira C.E.C."/>
            <person name="Poor A.P."/>
            <person name="Dutra M.C."/>
            <person name="Moreno A.M."/>
        </authorList>
    </citation>
    <scope>NUCLEOTIDE SEQUENCE [LARGE SCALE GENOMIC DNA]</scope>
    <source>
        <strain evidence="7 8">SP0816-2</strain>
    </source>
</reference>
<dbReference type="Pfam" id="PF01943">
    <property type="entry name" value="Polysacc_synt"/>
    <property type="match status" value="1"/>
</dbReference>
<dbReference type="AlphaFoldDB" id="A0A7V9WT52"/>
<feature type="transmembrane region" description="Helical" evidence="6">
    <location>
        <begin position="127"/>
        <end position="148"/>
    </location>
</feature>
<dbReference type="Proteomes" id="UP000524462">
    <property type="component" value="Unassembled WGS sequence"/>
</dbReference>
<comment type="subcellular location">
    <subcellularLocation>
        <location evidence="1">Cell membrane</location>
        <topology evidence="1">Multi-pass membrane protein</topology>
    </subcellularLocation>
</comment>
<dbReference type="RefSeq" id="WP_181460520.1">
    <property type="nucleotide sequence ID" value="NZ_JACEGE010000024.1"/>
</dbReference>
<gene>
    <name evidence="7" type="ORF">H1B29_09020</name>
</gene>
<feature type="transmembrane region" description="Helical" evidence="6">
    <location>
        <begin position="184"/>
        <end position="205"/>
    </location>
</feature>
<evidence type="ECO:0000256" key="6">
    <source>
        <dbReference type="SAM" id="Phobius"/>
    </source>
</evidence>
<accession>A0A7V9WT52</accession>
<evidence type="ECO:0000313" key="8">
    <source>
        <dbReference type="Proteomes" id="UP000524462"/>
    </source>
</evidence>
<feature type="transmembrane region" description="Helical" evidence="6">
    <location>
        <begin position="397"/>
        <end position="416"/>
    </location>
</feature>
<feature type="transmembrane region" description="Helical" evidence="6">
    <location>
        <begin position="305"/>
        <end position="323"/>
    </location>
</feature>
<feature type="transmembrane region" description="Helical" evidence="6">
    <location>
        <begin position="372"/>
        <end position="391"/>
    </location>
</feature>
<evidence type="ECO:0000256" key="1">
    <source>
        <dbReference type="ARBA" id="ARBA00004651"/>
    </source>
</evidence>
<proteinExistence type="predicted"/>
<dbReference type="GO" id="GO:0005886">
    <property type="term" value="C:plasma membrane"/>
    <property type="evidence" value="ECO:0007669"/>
    <property type="project" value="UniProtKB-SubCell"/>
</dbReference>
<dbReference type="InterPro" id="IPR002797">
    <property type="entry name" value="Polysacc_synth"/>
</dbReference>
<feature type="transmembrane region" description="Helical" evidence="6">
    <location>
        <begin position="261"/>
        <end position="284"/>
    </location>
</feature>
<feature type="transmembrane region" description="Helical" evidence="6">
    <location>
        <begin position="52"/>
        <end position="72"/>
    </location>
</feature>
<evidence type="ECO:0000313" key="7">
    <source>
        <dbReference type="EMBL" id="MBA2796617.1"/>
    </source>
</evidence>
<dbReference type="EMBL" id="JACEGE010000024">
    <property type="protein sequence ID" value="MBA2796617.1"/>
    <property type="molecule type" value="Genomic_DNA"/>
</dbReference>
<feature type="transmembrane region" description="Helical" evidence="6">
    <location>
        <begin position="343"/>
        <end position="360"/>
    </location>
</feature>
<keyword evidence="5 6" id="KW-0472">Membrane</keyword>
<comment type="caution">
    <text evidence="7">The sequence shown here is derived from an EMBL/GenBank/DDBJ whole genome shotgun (WGS) entry which is preliminary data.</text>
</comment>
<keyword evidence="4 6" id="KW-1133">Transmembrane helix</keyword>
<sequence length="425" mass="48663">MKTFIRMPFRDSFYKDLFVTLLGQVLTMAVTFLLNKVISNQYSIHDFGTYNLIKRAVSIISFVMLMAMGIAIPKYVSEAQELKNDHLKESYMVSSLFLILFSFICLTIPILIFKNQISFFIFGSYKLTQFVLPVCLYALSAGLVTYVYSFYRGVNDFIKYNIVALNLQILTLVIVFFVKDNLLLLHYLWSFVIFVYAIFEIFKLFVTNHFNFSNIKYKLQTVRTLFEYGFPRVAGDFVLFAFNLAPVIIVNNKFGSIQVAYFSAALSINALLTPLFSLVGTILLPFVSKSIVNNSISDMKQKINILGIIYIFVSLLAIIMVYIFGEKLLFLLFNKDYVKSIEIVKISILSVLPNAFYLLLRSPLDGISKFPYNTFCLVMSFTLYFILLIIAPDIKMVAYSAVVAYSLLGILSLLCWQKALKVKDK</sequence>
<feature type="transmembrane region" description="Helical" evidence="6">
    <location>
        <begin position="93"/>
        <end position="112"/>
    </location>
</feature>
<protein>
    <submittedName>
        <fullName evidence="7">Oligosaccharide flippase family protein</fullName>
    </submittedName>
</protein>
<feature type="transmembrane region" description="Helical" evidence="6">
    <location>
        <begin position="12"/>
        <end position="32"/>
    </location>
</feature>
<dbReference type="PANTHER" id="PTHR30250:SF11">
    <property type="entry name" value="O-ANTIGEN TRANSPORTER-RELATED"/>
    <property type="match status" value="1"/>
</dbReference>
<evidence type="ECO:0000256" key="2">
    <source>
        <dbReference type="ARBA" id="ARBA00022475"/>
    </source>
</evidence>
<evidence type="ECO:0000256" key="3">
    <source>
        <dbReference type="ARBA" id="ARBA00022692"/>
    </source>
</evidence>